<dbReference type="PANTHER" id="PTHR37984:SF5">
    <property type="entry name" value="PROTEIN NYNRIN-LIKE"/>
    <property type="match status" value="1"/>
</dbReference>
<evidence type="ECO:0000256" key="4">
    <source>
        <dbReference type="ARBA" id="ARBA00022722"/>
    </source>
</evidence>
<evidence type="ECO:0000256" key="13">
    <source>
        <dbReference type="ARBA" id="ARBA00022932"/>
    </source>
</evidence>
<dbReference type="PROSITE" id="PS50013">
    <property type="entry name" value="CHROMO_2"/>
    <property type="match status" value="1"/>
</dbReference>
<evidence type="ECO:0000256" key="6">
    <source>
        <dbReference type="ARBA" id="ARBA00022750"/>
    </source>
</evidence>
<evidence type="ECO:0000256" key="5">
    <source>
        <dbReference type="ARBA" id="ARBA00022723"/>
    </source>
</evidence>
<keyword evidence="6" id="KW-0064">Aspartyl protease</keyword>
<dbReference type="InterPro" id="IPR000953">
    <property type="entry name" value="Chromo/chromo_shadow_dom"/>
</dbReference>
<dbReference type="EMBL" id="DS566019">
    <property type="status" value="NOT_ANNOTATED_CDS"/>
    <property type="molecule type" value="Genomic_DNA"/>
</dbReference>
<dbReference type="GO" id="GO:0003887">
    <property type="term" value="F:DNA-directed DNA polymerase activity"/>
    <property type="evidence" value="ECO:0007669"/>
    <property type="project" value="UniProtKB-KW"/>
</dbReference>
<evidence type="ECO:0000313" key="20">
    <source>
        <dbReference type="EnsemblProtists" id="Phyra77063"/>
    </source>
</evidence>
<keyword evidence="9" id="KW-0460">Magnesium</keyword>
<keyword evidence="7" id="KW-0255">Endonuclease</keyword>
<accession>H3GL48</accession>
<dbReference type="InterPro" id="IPR016197">
    <property type="entry name" value="Chromo-like_dom_sf"/>
</dbReference>
<evidence type="ECO:0000256" key="10">
    <source>
        <dbReference type="ARBA" id="ARBA00022884"/>
    </source>
</evidence>
<feature type="domain" description="Chromo" evidence="18">
    <location>
        <begin position="1402"/>
        <end position="1455"/>
    </location>
</feature>
<feature type="compositionally biased region" description="Basic and acidic residues" evidence="17">
    <location>
        <begin position="153"/>
        <end position="167"/>
    </location>
</feature>
<dbReference type="InterPro" id="IPR001969">
    <property type="entry name" value="Aspartic_peptidase_AS"/>
</dbReference>
<evidence type="ECO:0000259" key="19">
    <source>
        <dbReference type="PROSITE" id="PS50994"/>
    </source>
</evidence>
<dbReference type="SMART" id="SM00298">
    <property type="entry name" value="CHROMO"/>
    <property type="match status" value="1"/>
</dbReference>
<dbReference type="GO" id="GO:0008270">
    <property type="term" value="F:zinc ion binding"/>
    <property type="evidence" value="ECO:0007669"/>
    <property type="project" value="InterPro"/>
</dbReference>
<dbReference type="GO" id="GO:0003723">
    <property type="term" value="F:RNA binding"/>
    <property type="evidence" value="ECO:0007669"/>
    <property type="project" value="UniProtKB-KW"/>
</dbReference>
<dbReference type="SUPFAM" id="SSF54160">
    <property type="entry name" value="Chromo domain-like"/>
    <property type="match status" value="1"/>
</dbReference>
<dbReference type="GO" id="GO:0006310">
    <property type="term" value="P:DNA recombination"/>
    <property type="evidence" value="ECO:0007669"/>
    <property type="project" value="UniProtKB-KW"/>
</dbReference>
<keyword evidence="8" id="KW-0378">Hydrolase</keyword>
<evidence type="ECO:0000259" key="18">
    <source>
        <dbReference type="PROSITE" id="PS50013"/>
    </source>
</evidence>
<keyword evidence="13" id="KW-0239">DNA-directed DNA polymerase</keyword>
<dbReference type="GO" id="GO:0003677">
    <property type="term" value="F:DNA binding"/>
    <property type="evidence" value="ECO:0007669"/>
    <property type="project" value="UniProtKB-KW"/>
</dbReference>
<dbReference type="Pfam" id="PF17919">
    <property type="entry name" value="RT_RNaseH_2"/>
    <property type="match status" value="1"/>
</dbReference>
<keyword evidence="5" id="KW-0479">Metal-binding</keyword>
<organism evidence="20 21">
    <name type="scientific">Phytophthora ramorum</name>
    <name type="common">Sudden oak death agent</name>
    <dbReference type="NCBI Taxonomy" id="164328"/>
    <lineage>
        <taxon>Eukaryota</taxon>
        <taxon>Sar</taxon>
        <taxon>Stramenopiles</taxon>
        <taxon>Oomycota</taxon>
        <taxon>Peronosporomycetes</taxon>
        <taxon>Peronosporales</taxon>
        <taxon>Peronosporaceae</taxon>
        <taxon>Phytophthora</taxon>
    </lineage>
</organism>
<dbReference type="Proteomes" id="UP000005238">
    <property type="component" value="Unassembled WGS sequence"/>
</dbReference>
<sequence>MPKFLGTKEDDVGDYMFSAKLYFESKNIKYGGTSRVSKTTSPLSEASSAMSDIDKVMHFQKGLLTDIKQEVKLRQFSTTTEAISFALMYDHTHFVSSRHQSSQRRSSPQLRQRIEEQPTSMEIGNARIISREECMRRNLCLYCKEPGHRLADCRKRQARNSSRDPSRPPHGRSSFRANQNSFRHVVEAEDGPDGEEDFVDDNDNLVEVTDSLQLNMVSVDSGAPSKRELRRFEGMVNDQVVRVLIDSGAERNIVRPGLAQHFVDAAKVTAEHFDGTTTPARTAHRCCETLSFDGRDFADVSLFEWEVSSNQDVILGHPWLVQFNPIISWQTGVMRIPRPRLVLDARSINDSLDVAPPALAAVEVTSKFLQHPLPSNLRQQLDDHVKAGYFICHWVQAPLRHLVVGRRLTARARTENEAATSLCVISAAQFATKVKAETYVELYHVTVKEPPNVKTVPPQLQAVVEEFADVFPAELPPGLPPQRSIEHEVIVKPGAKPSNRAPFRLSKAEQEALDIFVAELLKKNWIEVSDSPWMSNIFGVPKKDPTIGKFPSRLEWLHSNNPHMAIRWVIDYRLVNAASEVAKIPLPHIEQLFDRMVGAVAFTILDLASGYHQMRMAPTSKQYTAFRTNQEIYHWNVAPMGLAGMPATWTRLMHNVLSHLAFVVVYLDDICIFSRSMADHVEHLQRVCEVLRQHQLVISASALLIFLATRSRSTVYTWTRAIAEWMEPSNIKDLQRFLGLVGYYHRFIHRFATLVLPLSALVKMDVPWAWDDTLRLSFNAIKLTLQHPPVLRLPDFDRPFIVTTDAGHACTGGVLSQLHDGSDIPVAFFSKKLGPHELNWPFTLHHRPGAMNVIADALSRPPGPSSSLGEGQDDNESKPVTVSLCAACRSSPTCTDIRQAASRRTKTTEKIRSIPTRDQDVILAVKKPVAELHDVGTAQLRMRVHAFSTAGSTVISSLQLDTQTKKAFQKAYDRDPEFKHLWKYGRTSEEYEVVHGLVYLKSNDNLRRLCVPNNRKLRVDVIHNAHDAAIMAHPGIRRTQLAAAQWYFWPSMDLDIKSDVQSCESCMRYKSSMGRKTGKLQPIPLPAACWEVVSTDFITHLPVSDGFDAIMVVVDKLSKRPVYIPTHTTATAEDTAKLFFNNVIRYYGIPSTIISDRDPKFTSRFWTALVNLMMIKAAMTSAHRAQADGQTERQNRTLEDSLRCSISYHGNDWNEHLPMIEYAHATLVSSSSKLSPFFVDTGRKPTYLLDTGADAASVPHSRVEHASRFVQHRQEVIERARKNLLDAHATQKKFYDKRRAENPFKVGDLALLSTQDLKISHATAETTLRSRKFIPRFIGPYAILEIRGNVALLDLPANLKSLSPRFNIDKLKVYTSNPDRFDGRMISKSTPVIFDDDGEPLHVVEALIKRRTFNRQPEYLVKWYGLPHHENTWERERDIKHVSRWQALLKDLCRRSQARACGILFMRGFPVMFLTTRDYGTTNFNFDDFILKVLGLDQLGGGGECNDLQVQKQSDTPSPGESAQRAEIDICILTKVAQARATANHSQPLHVQERAPSVLVAQQMRWISLETFTS</sequence>
<evidence type="ECO:0000256" key="3">
    <source>
        <dbReference type="ARBA" id="ARBA00022695"/>
    </source>
</evidence>
<dbReference type="InterPro" id="IPR043128">
    <property type="entry name" value="Rev_trsase/Diguanyl_cyclase"/>
</dbReference>
<evidence type="ECO:0000256" key="7">
    <source>
        <dbReference type="ARBA" id="ARBA00022759"/>
    </source>
</evidence>
<keyword evidence="11" id="KW-0229">DNA integration</keyword>
<dbReference type="InParanoid" id="H3GL48"/>
<dbReference type="PROSITE" id="PS50994">
    <property type="entry name" value="INTEGRASE"/>
    <property type="match status" value="1"/>
</dbReference>
<dbReference type="CDD" id="cd00303">
    <property type="entry name" value="retropepsin_like"/>
    <property type="match status" value="1"/>
</dbReference>
<keyword evidence="3" id="KW-0548">Nucleotidyltransferase</keyword>
<dbReference type="GO" id="GO:0015074">
    <property type="term" value="P:DNA integration"/>
    <property type="evidence" value="ECO:0007669"/>
    <property type="project" value="UniProtKB-KW"/>
</dbReference>
<keyword evidence="15" id="KW-0233">DNA recombination</keyword>
<evidence type="ECO:0000256" key="11">
    <source>
        <dbReference type="ARBA" id="ARBA00022908"/>
    </source>
</evidence>
<keyword evidence="16" id="KW-0511">Multifunctional enzyme</keyword>
<keyword evidence="12" id="KW-0695">RNA-directed DNA polymerase</keyword>
<reference evidence="20" key="2">
    <citation type="submission" date="2015-06" db="UniProtKB">
        <authorList>
            <consortium name="EnsemblProtists"/>
        </authorList>
    </citation>
    <scope>IDENTIFICATION</scope>
    <source>
        <strain evidence="20">Pr102</strain>
    </source>
</reference>
<dbReference type="Pfam" id="PF00385">
    <property type="entry name" value="Chromo"/>
    <property type="match status" value="1"/>
</dbReference>
<keyword evidence="4" id="KW-0540">Nuclease</keyword>
<evidence type="ECO:0000256" key="1">
    <source>
        <dbReference type="ARBA" id="ARBA00022670"/>
    </source>
</evidence>
<dbReference type="Gene3D" id="2.40.70.10">
    <property type="entry name" value="Acid Proteases"/>
    <property type="match status" value="1"/>
</dbReference>
<dbReference type="Gene3D" id="3.10.20.370">
    <property type="match status" value="1"/>
</dbReference>
<evidence type="ECO:0000256" key="9">
    <source>
        <dbReference type="ARBA" id="ARBA00022842"/>
    </source>
</evidence>
<dbReference type="GO" id="GO:0006508">
    <property type="term" value="P:proteolysis"/>
    <property type="evidence" value="ECO:0007669"/>
    <property type="project" value="UniProtKB-KW"/>
</dbReference>
<protein>
    <recommendedName>
        <fullName evidence="22">Reverse transcriptase</fullName>
    </recommendedName>
</protein>
<dbReference type="InterPro" id="IPR021109">
    <property type="entry name" value="Peptidase_aspartic_dom_sf"/>
</dbReference>
<dbReference type="HOGENOM" id="CLU_000384_38_3_1"/>
<evidence type="ECO:0000256" key="12">
    <source>
        <dbReference type="ARBA" id="ARBA00022918"/>
    </source>
</evidence>
<dbReference type="GO" id="GO:0004190">
    <property type="term" value="F:aspartic-type endopeptidase activity"/>
    <property type="evidence" value="ECO:0007669"/>
    <property type="project" value="UniProtKB-KW"/>
</dbReference>
<dbReference type="VEuPathDB" id="FungiDB:KRP23_2395"/>
<feature type="domain" description="Integrase catalytic" evidence="19">
    <location>
        <begin position="1080"/>
        <end position="1244"/>
    </location>
</feature>
<dbReference type="Pfam" id="PF17921">
    <property type="entry name" value="Integrase_H2C2"/>
    <property type="match status" value="1"/>
</dbReference>
<feature type="region of interest" description="Disordered" evidence="17">
    <location>
        <begin position="856"/>
        <end position="877"/>
    </location>
</feature>
<keyword evidence="21" id="KW-1185">Reference proteome</keyword>
<dbReference type="OMA" id="WSENCER"/>
<dbReference type="InterPro" id="IPR041577">
    <property type="entry name" value="RT_RNaseH_2"/>
</dbReference>
<dbReference type="GO" id="GO:0004519">
    <property type="term" value="F:endonuclease activity"/>
    <property type="evidence" value="ECO:0007669"/>
    <property type="project" value="UniProtKB-KW"/>
</dbReference>
<dbReference type="Pfam" id="PF00078">
    <property type="entry name" value="RVT_1"/>
    <property type="match status" value="1"/>
</dbReference>
<keyword evidence="14" id="KW-0238">DNA-binding</keyword>
<name>H3GL48_PHYRM</name>
<dbReference type="CDD" id="cd01647">
    <property type="entry name" value="RT_LTR"/>
    <property type="match status" value="1"/>
</dbReference>
<dbReference type="InterPro" id="IPR056924">
    <property type="entry name" value="SH3_Tf2-1"/>
</dbReference>
<evidence type="ECO:0000256" key="17">
    <source>
        <dbReference type="SAM" id="MobiDB-lite"/>
    </source>
</evidence>
<keyword evidence="1" id="KW-0645">Protease</keyword>
<evidence type="ECO:0000256" key="14">
    <source>
        <dbReference type="ARBA" id="ARBA00023125"/>
    </source>
</evidence>
<dbReference type="InterPro" id="IPR050951">
    <property type="entry name" value="Retrovirus_Pol_polyprotein"/>
</dbReference>
<reference evidence="21" key="1">
    <citation type="journal article" date="2006" name="Science">
        <title>Phytophthora genome sequences uncover evolutionary origins and mechanisms of pathogenesis.</title>
        <authorList>
            <person name="Tyler B.M."/>
            <person name="Tripathy S."/>
            <person name="Zhang X."/>
            <person name="Dehal P."/>
            <person name="Jiang R.H."/>
            <person name="Aerts A."/>
            <person name="Arredondo F.D."/>
            <person name="Baxter L."/>
            <person name="Bensasson D."/>
            <person name="Beynon J.L."/>
            <person name="Chapman J."/>
            <person name="Damasceno C.M."/>
            <person name="Dorrance A.E."/>
            <person name="Dou D."/>
            <person name="Dickerman A.W."/>
            <person name="Dubchak I.L."/>
            <person name="Garbelotto M."/>
            <person name="Gijzen M."/>
            <person name="Gordon S.G."/>
            <person name="Govers F."/>
            <person name="Grunwald N.J."/>
            <person name="Huang W."/>
            <person name="Ivors K.L."/>
            <person name="Jones R.W."/>
            <person name="Kamoun S."/>
            <person name="Krampis K."/>
            <person name="Lamour K.H."/>
            <person name="Lee M.K."/>
            <person name="McDonald W.H."/>
            <person name="Medina M."/>
            <person name="Meijer H.J."/>
            <person name="Nordberg E.K."/>
            <person name="Maclean D.J."/>
            <person name="Ospina-Giraldo M.D."/>
            <person name="Morris P.F."/>
            <person name="Phuntumart V."/>
            <person name="Putnam N.H."/>
            <person name="Rash S."/>
            <person name="Rose J.K."/>
            <person name="Sakihama Y."/>
            <person name="Salamov A.A."/>
            <person name="Savidor A."/>
            <person name="Scheuring C.F."/>
            <person name="Smith B.M."/>
            <person name="Sobral B.W."/>
            <person name="Terry A."/>
            <person name="Torto-Alalibo T.A."/>
            <person name="Win J."/>
            <person name="Xu Z."/>
            <person name="Zhang H."/>
            <person name="Grigoriev I.V."/>
            <person name="Rokhsar D.S."/>
            <person name="Boore J.L."/>
        </authorList>
    </citation>
    <scope>NUCLEOTIDE SEQUENCE [LARGE SCALE GENOMIC DNA]</scope>
    <source>
        <strain evidence="21">Pr102</strain>
    </source>
</reference>
<dbReference type="EnsemblProtists" id="Phyra77063">
    <property type="protein sequence ID" value="Phyra77063"/>
    <property type="gene ID" value="Phyra77063"/>
</dbReference>
<dbReference type="InterPro" id="IPR001878">
    <property type="entry name" value="Znf_CCHC"/>
</dbReference>
<dbReference type="FunFam" id="3.30.70.270:FF:000020">
    <property type="entry name" value="Transposon Tf2-6 polyprotein-like Protein"/>
    <property type="match status" value="1"/>
</dbReference>
<dbReference type="SUPFAM" id="SSF50630">
    <property type="entry name" value="Acid proteases"/>
    <property type="match status" value="1"/>
</dbReference>
<evidence type="ECO:0000256" key="8">
    <source>
        <dbReference type="ARBA" id="ARBA00022801"/>
    </source>
</evidence>
<dbReference type="InterPro" id="IPR012337">
    <property type="entry name" value="RNaseH-like_sf"/>
</dbReference>
<dbReference type="InterPro" id="IPR036397">
    <property type="entry name" value="RNaseH_sf"/>
</dbReference>
<feature type="region of interest" description="Disordered" evidence="17">
    <location>
        <begin position="96"/>
        <end position="119"/>
    </location>
</feature>
<dbReference type="PANTHER" id="PTHR37984">
    <property type="entry name" value="PROTEIN CBG26694"/>
    <property type="match status" value="1"/>
</dbReference>
<evidence type="ECO:0000256" key="16">
    <source>
        <dbReference type="ARBA" id="ARBA00023268"/>
    </source>
</evidence>
<evidence type="ECO:0008006" key="22">
    <source>
        <dbReference type="Google" id="ProtNLM"/>
    </source>
</evidence>
<evidence type="ECO:0000313" key="21">
    <source>
        <dbReference type="Proteomes" id="UP000005238"/>
    </source>
</evidence>
<dbReference type="Gene3D" id="3.30.420.10">
    <property type="entry name" value="Ribonuclease H-like superfamily/Ribonuclease H"/>
    <property type="match status" value="1"/>
</dbReference>
<dbReference type="Gene3D" id="2.40.50.40">
    <property type="match status" value="1"/>
</dbReference>
<proteinExistence type="predicted"/>
<dbReference type="Pfam" id="PF24626">
    <property type="entry name" value="SH3_Tf2-1"/>
    <property type="match status" value="1"/>
</dbReference>
<dbReference type="FunFam" id="1.10.340.70:FF:000001">
    <property type="entry name" value="Retrovirus-related Pol polyprotein from transposon gypsy-like Protein"/>
    <property type="match status" value="1"/>
</dbReference>
<dbReference type="InterPro" id="IPR023780">
    <property type="entry name" value="Chromo_domain"/>
</dbReference>
<dbReference type="SUPFAM" id="SSF56672">
    <property type="entry name" value="DNA/RNA polymerases"/>
    <property type="match status" value="1"/>
</dbReference>
<keyword evidence="2" id="KW-0808">Transferase</keyword>
<dbReference type="SMART" id="SM00343">
    <property type="entry name" value="ZnF_C2HC"/>
    <property type="match status" value="1"/>
</dbReference>
<dbReference type="Gene3D" id="3.10.10.10">
    <property type="entry name" value="HIV Type 1 Reverse Transcriptase, subunit A, domain 1"/>
    <property type="match status" value="1"/>
</dbReference>
<dbReference type="SUPFAM" id="SSF53098">
    <property type="entry name" value="Ribonuclease H-like"/>
    <property type="match status" value="1"/>
</dbReference>
<dbReference type="eggNOG" id="KOG0017">
    <property type="taxonomic scope" value="Eukaryota"/>
</dbReference>
<evidence type="ECO:0000256" key="15">
    <source>
        <dbReference type="ARBA" id="ARBA00023172"/>
    </source>
</evidence>
<dbReference type="InterPro" id="IPR001584">
    <property type="entry name" value="Integrase_cat-core"/>
</dbReference>
<dbReference type="Gene3D" id="1.10.340.70">
    <property type="match status" value="1"/>
</dbReference>
<dbReference type="InterPro" id="IPR000477">
    <property type="entry name" value="RT_dom"/>
</dbReference>
<dbReference type="GO" id="GO:0003964">
    <property type="term" value="F:RNA-directed DNA polymerase activity"/>
    <property type="evidence" value="ECO:0007669"/>
    <property type="project" value="UniProtKB-KW"/>
</dbReference>
<feature type="region of interest" description="Disordered" evidence="17">
    <location>
        <begin position="153"/>
        <end position="182"/>
    </location>
</feature>
<dbReference type="PROSITE" id="PS00141">
    <property type="entry name" value="ASP_PROTEASE"/>
    <property type="match status" value="1"/>
</dbReference>
<dbReference type="Gene3D" id="3.30.70.270">
    <property type="match status" value="2"/>
</dbReference>
<dbReference type="InterPro" id="IPR043502">
    <property type="entry name" value="DNA/RNA_pol_sf"/>
</dbReference>
<dbReference type="InterPro" id="IPR041588">
    <property type="entry name" value="Integrase_H2C2"/>
</dbReference>
<evidence type="ECO:0000256" key="2">
    <source>
        <dbReference type="ARBA" id="ARBA00022679"/>
    </source>
</evidence>
<dbReference type="CDD" id="cd18965">
    <property type="entry name" value="chromodomain"/>
    <property type="match status" value="1"/>
</dbReference>
<feature type="compositionally biased region" description="Low complexity" evidence="17">
    <location>
        <begin position="97"/>
        <end position="111"/>
    </location>
</feature>
<keyword evidence="10" id="KW-0694">RNA-binding</keyword>